<evidence type="ECO:0000313" key="1">
    <source>
        <dbReference type="EMBL" id="CCD50911.1"/>
    </source>
</evidence>
<dbReference type="EMBL" id="FQ790330">
    <property type="protein sequence ID" value="CCD50911.1"/>
    <property type="molecule type" value="Genomic_DNA"/>
</dbReference>
<organism evidence="1 2">
    <name type="scientific">Botryotinia fuckeliana (strain T4)</name>
    <name type="common">Noble rot fungus</name>
    <name type="synonym">Botrytis cinerea</name>
    <dbReference type="NCBI Taxonomy" id="999810"/>
    <lineage>
        <taxon>Eukaryota</taxon>
        <taxon>Fungi</taxon>
        <taxon>Dikarya</taxon>
        <taxon>Ascomycota</taxon>
        <taxon>Pezizomycotina</taxon>
        <taxon>Leotiomycetes</taxon>
        <taxon>Helotiales</taxon>
        <taxon>Sclerotiniaceae</taxon>
        <taxon>Botrytis</taxon>
    </lineage>
</organism>
<dbReference type="Proteomes" id="UP000008177">
    <property type="component" value="Unplaced contigs"/>
</dbReference>
<proteinExistence type="predicted"/>
<accession>G2YGL3</accession>
<reference evidence="2" key="1">
    <citation type="journal article" date="2011" name="PLoS Genet.">
        <title>Genomic analysis of the necrotrophic fungal pathogens Sclerotinia sclerotiorum and Botrytis cinerea.</title>
        <authorList>
            <person name="Amselem J."/>
            <person name="Cuomo C.A."/>
            <person name="van Kan J.A."/>
            <person name="Viaud M."/>
            <person name="Benito E.P."/>
            <person name="Couloux A."/>
            <person name="Coutinho P.M."/>
            <person name="de Vries R.P."/>
            <person name="Dyer P.S."/>
            <person name="Fillinger S."/>
            <person name="Fournier E."/>
            <person name="Gout L."/>
            <person name="Hahn M."/>
            <person name="Kohn L."/>
            <person name="Lapalu N."/>
            <person name="Plummer K.M."/>
            <person name="Pradier J.M."/>
            <person name="Quevillon E."/>
            <person name="Sharon A."/>
            <person name="Simon A."/>
            <person name="ten Have A."/>
            <person name="Tudzynski B."/>
            <person name="Tudzynski P."/>
            <person name="Wincker P."/>
            <person name="Andrew M."/>
            <person name="Anthouard V."/>
            <person name="Beever R.E."/>
            <person name="Beffa R."/>
            <person name="Benoit I."/>
            <person name="Bouzid O."/>
            <person name="Brault B."/>
            <person name="Chen Z."/>
            <person name="Choquer M."/>
            <person name="Collemare J."/>
            <person name="Cotton P."/>
            <person name="Danchin E.G."/>
            <person name="Da Silva C."/>
            <person name="Gautier A."/>
            <person name="Giraud C."/>
            <person name="Giraud T."/>
            <person name="Gonzalez C."/>
            <person name="Grossetete S."/>
            <person name="Guldener U."/>
            <person name="Henrissat B."/>
            <person name="Howlett B.J."/>
            <person name="Kodira C."/>
            <person name="Kretschmer M."/>
            <person name="Lappartient A."/>
            <person name="Leroch M."/>
            <person name="Levis C."/>
            <person name="Mauceli E."/>
            <person name="Neuveglise C."/>
            <person name="Oeser B."/>
            <person name="Pearson M."/>
            <person name="Poulain J."/>
            <person name="Poussereau N."/>
            <person name="Quesneville H."/>
            <person name="Rascle C."/>
            <person name="Schumacher J."/>
            <person name="Segurens B."/>
            <person name="Sexton A."/>
            <person name="Silva E."/>
            <person name="Sirven C."/>
            <person name="Soanes D.M."/>
            <person name="Talbot N.J."/>
            <person name="Templeton M."/>
            <person name="Yandava C."/>
            <person name="Yarden O."/>
            <person name="Zeng Q."/>
            <person name="Rollins J.A."/>
            <person name="Lebrun M.H."/>
            <person name="Dickman M."/>
        </authorList>
    </citation>
    <scope>NUCLEOTIDE SEQUENCE [LARGE SCALE GENOMIC DNA]</scope>
    <source>
        <strain evidence="2">T4</strain>
    </source>
</reference>
<name>G2YGL3_BOTF4</name>
<protein>
    <submittedName>
        <fullName evidence="1">Uncharacterized protein</fullName>
    </submittedName>
</protein>
<dbReference type="InParanoid" id="G2YGL3"/>
<evidence type="ECO:0000313" key="2">
    <source>
        <dbReference type="Proteomes" id="UP000008177"/>
    </source>
</evidence>
<gene>
    <name evidence="1" type="ORF">BofuT4_P086900.1</name>
</gene>
<dbReference type="AlphaFoldDB" id="G2YGL3"/>
<dbReference type="HOGENOM" id="CLU_1660467_0_0_1"/>
<sequence>MGLVSISRVNTCPDYVIKLSFIATKKTLVDIGTHLHPLDELKMTKFQTELHGPNARPDFEKHETVPHVILLEYLQPSDLTSIRKTMIEIVRTELEFLFTLTILNLQPILAMGELGFVKSCMSTLKRSSHLPIAVHQRYFCYYIRGMYKLQARIGKMIKM</sequence>